<evidence type="ECO:0000256" key="1">
    <source>
        <dbReference type="ARBA" id="ARBA00022676"/>
    </source>
</evidence>
<proteinExistence type="predicted"/>
<keyword evidence="3" id="KW-0472">Membrane</keyword>
<feature type="region of interest" description="Disordered" evidence="2">
    <location>
        <begin position="439"/>
        <end position="533"/>
    </location>
</feature>
<reference evidence="6 7" key="1">
    <citation type="submission" date="2024-06" db="EMBL/GenBank/DDBJ databases">
        <title>Complete genome of Phlyctema vagabunda strain 19-DSS-EL-015.</title>
        <authorList>
            <person name="Fiorenzani C."/>
        </authorList>
    </citation>
    <scope>NUCLEOTIDE SEQUENCE [LARGE SCALE GENOMIC DNA]</scope>
    <source>
        <strain evidence="6 7">19-DSS-EL-015</strain>
    </source>
</reference>
<feature type="compositionally biased region" description="Polar residues" evidence="2">
    <location>
        <begin position="615"/>
        <end position="624"/>
    </location>
</feature>
<dbReference type="InterPro" id="IPR001296">
    <property type="entry name" value="Glyco_trans_1"/>
</dbReference>
<accession>A0ABR4PMJ1</accession>
<feature type="domain" description="Cell wall alpha-1,3-glucan synthase Mok11-14/Ags1-like transmembrane" evidence="5">
    <location>
        <begin position="664"/>
        <end position="1096"/>
    </location>
</feature>
<organism evidence="6 7">
    <name type="scientific">Phlyctema vagabunda</name>
    <dbReference type="NCBI Taxonomy" id="108571"/>
    <lineage>
        <taxon>Eukaryota</taxon>
        <taxon>Fungi</taxon>
        <taxon>Dikarya</taxon>
        <taxon>Ascomycota</taxon>
        <taxon>Pezizomycotina</taxon>
        <taxon>Leotiomycetes</taxon>
        <taxon>Helotiales</taxon>
        <taxon>Dermateaceae</taxon>
        <taxon>Phlyctema</taxon>
    </lineage>
</organism>
<feature type="compositionally biased region" description="Low complexity" evidence="2">
    <location>
        <begin position="327"/>
        <end position="338"/>
    </location>
</feature>
<evidence type="ECO:0000259" key="5">
    <source>
        <dbReference type="Pfam" id="PF26127"/>
    </source>
</evidence>
<keyword evidence="1" id="KW-0328">Glycosyltransferase</keyword>
<dbReference type="Proteomes" id="UP001629113">
    <property type="component" value="Unassembled WGS sequence"/>
</dbReference>
<dbReference type="EMBL" id="JBFCZG010000003">
    <property type="protein sequence ID" value="KAL3424556.1"/>
    <property type="molecule type" value="Genomic_DNA"/>
</dbReference>
<keyword evidence="3" id="KW-1133">Transmembrane helix</keyword>
<evidence type="ECO:0000313" key="7">
    <source>
        <dbReference type="Proteomes" id="UP001629113"/>
    </source>
</evidence>
<evidence type="ECO:0000256" key="2">
    <source>
        <dbReference type="SAM" id="MobiDB-lite"/>
    </source>
</evidence>
<keyword evidence="3" id="KW-0812">Transmembrane</keyword>
<keyword evidence="7" id="KW-1185">Reference proteome</keyword>
<feature type="transmembrane region" description="Helical" evidence="3">
    <location>
        <begin position="707"/>
        <end position="724"/>
    </location>
</feature>
<dbReference type="GO" id="GO:0016740">
    <property type="term" value="F:transferase activity"/>
    <property type="evidence" value="ECO:0007669"/>
    <property type="project" value="UniProtKB-KW"/>
</dbReference>
<keyword evidence="6" id="KW-0808">Transferase</keyword>
<dbReference type="InterPro" id="IPR058655">
    <property type="entry name" value="Mok11-14/Ags1-like"/>
</dbReference>
<gene>
    <name evidence="6" type="ORF">PVAG01_03837</name>
</gene>
<feature type="transmembrane region" description="Helical" evidence="3">
    <location>
        <begin position="882"/>
        <end position="902"/>
    </location>
</feature>
<feature type="transmembrane region" description="Helical" evidence="3">
    <location>
        <begin position="1072"/>
        <end position="1091"/>
    </location>
</feature>
<feature type="transmembrane region" description="Helical" evidence="3">
    <location>
        <begin position="952"/>
        <end position="971"/>
    </location>
</feature>
<feature type="region of interest" description="Disordered" evidence="2">
    <location>
        <begin position="327"/>
        <end position="348"/>
    </location>
</feature>
<feature type="transmembrane region" description="Helical" evidence="3">
    <location>
        <begin position="766"/>
        <end position="786"/>
    </location>
</feature>
<evidence type="ECO:0000313" key="6">
    <source>
        <dbReference type="EMBL" id="KAL3424556.1"/>
    </source>
</evidence>
<evidence type="ECO:0000259" key="4">
    <source>
        <dbReference type="Pfam" id="PF00534"/>
    </source>
</evidence>
<feature type="region of interest" description="Disordered" evidence="2">
    <location>
        <begin position="605"/>
        <end position="624"/>
    </location>
</feature>
<feature type="domain" description="Glycosyl transferase family 1" evidence="4">
    <location>
        <begin position="121"/>
        <end position="285"/>
    </location>
</feature>
<feature type="transmembrane region" description="Helical" evidence="3">
    <location>
        <begin position="670"/>
        <end position="687"/>
    </location>
</feature>
<sequence length="1099" mass="122372">MRTPKEREEIAKVFNLDISIVEAYVQFGEVFNLLHAAASYLRVHQKGFGAVGVSNKYGERSYARYPIFWGLKKIGKLPNPDPSDTAPWNPEEEANQVIKVDPEFEASRGELRRQAQEWANLEVNPNAELFVFVGRWSMQKGVDLIADVFPAVLEKNKDVQLICIGPVIDLYGKFAALKLGEIMKKYPGRVYSKPEFTTLPPFIFTGAEFALIPSRDEPFGLVAVEFGRKGALGVGARVGGLGQMPGWWFTVESTTTKHMHAQFKSAIEDALKSKAPERAMMRARSAKQRFPVAKWVADLNSIQSRAIRIHQEEADLNGTKRLRRFSRSSFTRSRSPSTDRLSVYEGNEAQESVSAAQLAQGSGGLDRSLSLGVRNGPGHRASRMRESLLDAEEPGTGLGIFDGNTASGARTPGEYTITQEQAEASFRAEELTQTLRRLQGEREGEQFPQLPTEALLTTTRSRSASRPEQTRDSLLPGTRSRSASRVSLTVDDADLADRGRERLRSRAPSDSLLPTDSLLPQKRPGGRNRNSSVLSLVEVTGDRKDYSLQKVDPTFNDTNGKYYNAFEGLLQQKLDGKTSETDLCIEEYLVDSEKEWFKKYREAKLTKSREPSPNPSARRTSSRYSIPYGSPSIANSEENVSIAPSVEDEFLLGENFKRDSFLKRVMQRRILDWPVYSILLAFGQIIAANSYQITLLTGGQAQTNERLYIIGTIYIITSMTWWLVFRSFKSIYVLSVPFLFYGGGFLFVGLSPFLGAGAGRDWMRNLATGLYVTGSSSGSIFFALNFGDEGGAPIKSWVYRACVIQGTQQIYITALFYWGTELVKQTTSSMTDQETISSSPVLAAITIPIAGLLWIIGLVLFTSLPSYYRQTPGKIPDFYQTLLRRRIIGWFFVTVILQNYFLSAPYGRNWGYLWSSRYASNWSVAIEVFIFFIGVWAAMLIFFGYLSKSHSWILPIFAIGLGAPRWAQMLWGTSGLGLWLPWFPGGPAAGALAGRAVWLWLGVLDSLQGVGFGMMLLQTLTRIHIAISLVVAQILGTLITMLAKATAPDKDGPGDVFPDFSAGVVDGLSKPWFWIALAAQLVIPIGFFKFFRKEQLSKP</sequence>
<feature type="transmembrane region" description="Helical" evidence="3">
    <location>
        <begin position="839"/>
        <end position="861"/>
    </location>
</feature>
<comment type="caution">
    <text evidence="6">The sequence shown here is derived from an EMBL/GenBank/DDBJ whole genome shotgun (WGS) entry which is preliminary data.</text>
</comment>
<name>A0ABR4PMJ1_9HELO</name>
<feature type="compositionally biased region" description="Basic and acidic residues" evidence="2">
    <location>
        <begin position="495"/>
        <end position="504"/>
    </location>
</feature>
<dbReference type="SUPFAM" id="SSF53756">
    <property type="entry name" value="UDP-Glycosyltransferase/glycogen phosphorylase"/>
    <property type="match status" value="1"/>
</dbReference>
<feature type="transmembrane region" description="Helical" evidence="3">
    <location>
        <begin position="731"/>
        <end position="754"/>
    </location>
</feature>
<dbReference type="Pfam" id="PF26127">
    <property type="entry name" value="12TM_Mok13"/>
    <property type="match status" value="1"/>
</dbReference>
<dbReference type="Pfam" id="PF00534">
    <property type="entry name" value="Glycos_transf_1"/>
    <property type="match status" value="1"/>
</dbReference>
<dbReference type="Gene3D" id="3.40.50.2000">
    <property type="entry name" value="Glycogen Phosphorylase B"/>
    <property type="match status" value="1"/>
</dbReference>
<dbReference type="PANTHER" id="PTHR47182">
    <property type="entry name" value="CELL WALL ALPHA-1,3-GLUCAN SYNTHASE AGS1-RELATED"/>
    <property type="match status" value="1"/>
</dbReference>
<dbReference type="PANTHER" id="PTHR47182:SF2">
    <property type="entry name" value="CELL WALL ALPHA-1,3-GLUCAN SYNTHASE AGS1"/>
    <property type="match status" value="1"/>
</dbReference>
<feature type="transmembrane region" description="Helical" evidence="3">
    <location>
        <begin position="922"/>
        <end position="945"/>
    </location>
</feature>
<feature type="transmembrane region" description="Helical" evidence="3">
    <location>
        <begin position="1024"/>
        <end position="1043"/>
    </location>
</feature>
<feature type="region of interest" description="Disordered" evidence="2">
    <location>
        <begin position="360"/>
        <end position="383"/>
    </location>
</feature>
<dbReference type="InterPro" id="IPR058654">
    <property type="entry name" value="Mok11-14/Ags1-like_TM"/>
</dbReference>
<feature type="compositionally biased region" description="Low complexity" evidence="2">
    <location>
        <begin position="508"/>
        <end position="520"/>
    </location>
</feature>
<feature type="compositionally biased region" description="Polar residues" evidence="2">
    <location>
        <begin position="455"/>
        <end position="467"/>
    </location>
</feature>
<evidence type="ECO:0000256" key="3">
    <source>
        <dbReference type="SAM" id="Phobius"/>
    </source>
</evidence>
<protein>
    <submittedName>
        <fullName evidence="6">Glycosyl transferase group 1</fullName>
    </submittedName>
</protein>